<gene>
    <name evidence="1" type="ORF">DHETER_LOCUS13936</name>
</gene>
<keyword evidence="2" id="KW-1185">Reference proteome</keyword>
<feature type="non-terminal residue" evidence="1">
    <location>
        <position position="80"/>
    </location>
</feature>
<comment type="caution">
    <text evidence="1">The sequence shown here is derived from an EMBL/GenBank/DDBJ whole genome shotgun (WGS) entry which is preliminary data.</text>
</comment>
<accession>A0ACA9Q5Y4</accession>
<proteinExistence type="predicted"/>
<organism evidence="1 2">
    <name type="scientific">Dentiscutata heterogama</name>
    <dbReference type="NCBI Taxonomy" id="1316150"/>
    <lineage>
        <taxon>Eukaryota</taxon>
        <taxon>Fungi</taxon>
        <taxon>Fungi incertae sedis</taxon>
        <taxon>Mucoromycota</taxon>
        <taxon>Glomeromycotina</taxon>
        <taxon>Glomeromycetes</taxon>
        <taxon>Diversisporales</taxon>
        <taxon>Gigasporaceae</taxon>
        <taxon>Dentiscutata</taxon>
    </lineage>
</organism>
<evidence type="ECO:0000313" key="2">
    <source>
        <dbReference type="Proteomes" id="UP000789702"/>
    </source>
</evidence>
<dbReference type="Proteomes" id="UP000789702">
    <property type="component" value="Unassembled WGS sequence"/>
</dbReference>
<dbReference type="EMBL" id="CAJVPU010040324">
    <property type="protein sequence ID" value="CAG8739069.1"/>
    <property type="molecule type" value="Genomic_DNA"/>
</dbReference>
<evidence type="ECO:0000313" key="1">
    <source>
        <dbReference type="EMBL" id="CAG8739069.1"/>
    </source>
</evidence>
<reference evidence="1" key="1">
    <citation type="submission" date="2021-06" db="EMBL/GenBank/DDBJ databases">
        <authorList>
            <person name="Kallberg Y."/>
            <person name="Tangrot J."/>
            <person name="Rosling A."/>
        </authorList>
    </citation>
    <scope>NUCLEOTIDE SEQUENCE</scope>
    <source>
        <strain evidence="1">IL203A</strain>
    </source>
</reference>
<sequence>MSSVIKNVAYICLKKKSKTWGKEDWQKIVVLIVADGFNKINEYTLNVLSLIDCYQDGIMQKYNRGKSVTAHLFEYTIQLM</sequence>
<protein>
    <submittedName>
        <fullName evidence="1">9988_t:CDS:1</fullName>
    </submittedName>
</protein>
<name>A0ACA9Q5Y4_9GLOM</name>